<evidence type="ECO:0000259" key="1">
    <source>
        <dbReference type="Pfam" id="PF00646"/>
    </source>
</evidence>
<keyword evidence="3" id="KW-1185">Reference proteome</keyword>
<reference evidence="2 3" key="1">
    <citation type="journal article" date="2023" name="Plants (Basel)">
        <title>Bridging the Gap: Combining Genomics and Transcriptomics Approaches to Understand Stylosanthes scabra, an Orphan Legume from the Brazilian Caatinga.</title>
        <authorList>
            <person name="Ferreira-Neto J.R.C."/>
            <person name="da Silva M.D."/>
            <person name="Binneck E."/>
            <person name="de Melo N.F."/>
            <person name="da Silva R.H."/>
            <person name="de Melo A.L.T.M."/>
            <person name="Pandolfi V."/>
            <person name="Bustamante F.O."/>
            <person name="Brasileiro-Vidal A.C."/>
            <person name="Benko-Iseppon A.M."/>
        </authorList>
    </citation>
    <scope>NUCLEOTIDE SEQUENCE [LARGE SCALE GENOMIC DNA]</scope>
    <source>
        <tissue evidence="2">Leaves</tissue>
    </source>
</reference>
<accession>A0ABU6R7H6</accession>
<protein>
    <recommendedName>
        <fullName evidence="1">F-box domain-containing protein</fullName>
    </recommendedName>
</protein>
<sequence length="198" mass="22481">MEEQIFPDDILLEIFARTEPKTTTRCRSLSKAWCTTLTTYTFRKENTFANTRKHNKLLIQVGLAPWISGPDALSMVDIQDGALIPCVLPFQVTPGGWWIVIGSEYGMVCMRYSEGGLSTSIKVWNPFLKKVRHLPDPTDRMTRQAMFGYAFGYTLNTDNYVILHVCKRHISYHYRKQGLNGKAGSTSSVWPSLEIPLA</sequence>
<dbReference type="EMBL" id="JASCZI010030253">
    <property type="protein sequence ID" value="MED6119908.1"/>
    <property type="molecule type" value="Genomic_DNA"/>
</dbReference>
<feature type="domain" description="F-box" evidence="1">
    <location>
        <begin position="6"/>
        <end position="39"/>
    </location>
</feature>
<dbReference type="Pfam" id="PF00646">
    <property type="entry name" value="F-box"/>
    <property type="match status" value="1"/>
</dbReference>
<dbReference type="Proteomes" id="UP001341840">
    <property type="component" value="Unassembled WGS sequence"/>
</dbReference>
<comment type="caution">
    <text evidence="2">The sequence shown here is derived from an EMBL/GenBank/DDBJ whole genome shotgun (WGS) entry which is preliminary data.</text>
</comment>
<dbReference type="PANTHER" id="PTHR31672:SF13">
    <property type="entry name" value="F-BOX PROTEIN CPR30-LIKE"/>
    <property type="match status" value="1"/>
</dbReference>
<dbReference type="InterPro" id="IPR036047">
    <property type="entry name" value="F-box-like_dom_sf"/>
</dbReference>
<proteinExistence type="predicted"/>
<name>A0ABU6R7H6_9FABA</name>
<gene>
    <name evidence="2" type="ORF">PIB30_016117</name>
</gene>
<dbReference type="SUPFAM" id="SSF81383">
    <property type="entry name" value="F-box domain"/>
    <property type="match status" value="1"/>
</dbReference>
<dbReference type="PANTHER" id="PTHR31672">
    <property type="entry name" value="BNACNNG10540D PROTEIN"/>
    <property type="match status" value="1"/>
</dbReference>
<organism evidence="2 3">
    <name type="scientific">Stylosanthes scabra</name>
    <dbReference type="NCBI Taxonomy" id="79078"/>
    <lineage>
        <taxon>Eukaryota</taxon>
        <taxon>Viridiplantae</taxon>
        <taxon>Streptophyta</taxon>
        <taxon>Embryophyta</taxon>
        <taxon>Tracheophyta</taxon>
        <taxon>Spermatophyta</taxon>
        <taxon>Magnoliopsida</taxon>
        <taxon>eudicotyledons</taxon>
        <taxon>Gunneridae</taxon>
        <taxon>Pentapetalae</taxon>
        <taxon>rosids</taxon>
        <taxon>fabids</taxon>
        <taxon>Fabales</taxon>
        <taxon>Fabaceae</taxon>
        <taxon>Papilionoideae</taxon>
        <taxon>50 kb inversion clade</taxon>
        <taxon>dalbergioids sensu lato</taxon>
        <taxon>Dalbergieae</taxon>
        <taxon>Pterocarpus clade</taxon>
        <taxon>Stylosanthes</taxon>
    </lineage>
</organism>
<evidence type="ECO:0000313" key="3">
    <source>
        <dbReference type="Proteomes" id="UP001341840"/>
    </source>
</evidence>
<dbReference type="InterPro" id="IPR050796">
    <property type="entry name" value="SCF_F-box_component"/>
</dbReference>
<dbReference type="InterPro" id="IPR001810">
    <property type="entry name" value="F-box_dom"/>
</dbReference>
<evidence type="ECO:0000313" key="2">
    <source>
        <dbReference type="EMBL" id="MED6119908.1"/>
    </source>
</evidence>